<reference evidence="2 3" key="1">
    <citation type="submission" date="2023-01" db="EMBL/GenBank/DDBJ databases">
        <title>Analysis of 21 Apiospora genomes using comparative genomics revels a genus with tremendous synthesis potential of carbohydrate active enzymes and secondary metabolites.</title>
        <authorList>
            <person name="Sorensen T."/>
        </authorList>
    </citation>
    <scope>NUCLEOTIDE SEQUENCE [LARGE SCALE GENOMIC DNA]</scope>
    <source>
        <strain evidence="2 3">CBS 20057</strain>
    </source>
</reference>
<evidence type="ECO:0000256" key="1">
    <source>
        <dbReference type="SAM" id="MobiDB-lite"/>
    </source>
</evidence>
<comment type="caution">
    <text evidence="2">The sequence shown here is derived from an EMBL/GenBank/DDBJ whole genome shotgun (WGS) entry which is preliminary data.</text>
</comment>
<feature type="region of interest" description="Disordered" evidence="1">
    <location>
        <begin position="184"/>
        <end position="247"/>
    </location>
</feature>
<dbReference type="Proteomes" id="UP001396898">
    <property type="component" value="Unassembled WGS sequence"/>
</dbReference>
<proteinExistence type="predicted"/>
<keyword evidence="3" id="KW-1185">Reference proteome</keyword>
<accession>A0ABR1T327</accession>
<name>A0ABR1T327_9PEZI</name>
<feature type="compositionally biased region" description="Low complexity" evidence="1">
    <location>
        <begin position="227"/>
        <end position="247"/>
    </location>
</feature>
<evidence type="ECO:0000313" key="3">
    <source>
        <dbReference type="Proteomes" id="UP001396898"/>
    </source>
</evidence>
<sequence length="368" mass="41146">MASSNRPTGTHLVVPDVFVYICGHTAIGAEHGLQRIYASLLDHGLIPRPESVCELTHHCPKCLDDAFEEARGQSRRGTSKRKWGDMVLHPLHNPTTDDTVFRMSAMVMFRDLWELLNTRSLHPFFFSRDVLTHDIFFAFRHWCKTMALHAGRKNHGRTFEQLVAVLGELFGGGPWPSTCKIPWTSTGSSPARWTRSCPKTGSSGTASSASATGVSNRSPWASPPARTPSTSPTSSTPCFGPRAGSARSSWARRSIETCTGTCLPTASGTTPTTYGPEEQARLEQVLLELNDAAMLFKVQLYEMFNYTETTGYIRDEGELLRIMGLVTELEGRYDFIRPLWDEKKRLWRLFVEFAEPHRELFALASVSD</sequence>
<protein>
    <submittedName>
        <fullName evidence="2">Uncharacterized protein</fullName>
    </submittedName>
</protein>
<evidence type="ECO:0000313" key="2">
    <source>
        <dbReference type="EMBL" id="KAK8040309.1"/>
    </source>
</evidence>
<organism evidence="2 3">
    <name type="scientific">Apiospora marii</name>
    <dbReference type="NCBI Taxonomy" id="335849"/>
    <lineage>
        <taxon>Eukaryota</taxon>
        <taxon>Fungi</taxon>
        <taxon>Dikarya</taxon>
        <taxon>Ascomycota</taxon>
        <taxon>Pezizomycotina</taxon>
        <taxon>Sordariomycetes</taxon>
        <taxon>Xylariomycetidae</taxon>
        <taxon>Amphisphaeriales</taxon>
        <taxon>Apiosporaceae</taxon>
        <taxon>Apiospora</taxon>
    </lineage>
</organism>
<gene>
    <name evidence="2" type="ORF">PG991_000097</name>
</gene>
<dbReference type="EMBL" id="JAQQWI010000001">
    <property type="protein sequence ID" value="KAK8040309.1"/>
    <property type="molecule type" value="Genomic_DNA"/>
</dbReference>
<feature type="compositionally biased region" description="Low complexity" evidence="1">
    <location>
        <begin position="200"/>
        <end position="220"/>
    </location>
</feature>